<feature type="domain" description="Chorismate-utilising enzyme C-terminal" evidence="7">
    <location>
        <begin position="422"/>
        <end position="676"/>
    </location>
</feature>
<dbReference type="EMBL" id="JACHDS010000001">
    <property type="protein sequence ID" value="MBB6170945.1"/>
    <property type="molecule type" value="Genomic_DNA"/>
</dbReference>
<dbReference type="InterPro" id="IPR017926">
    <property type="entry name" value="GATASE"/>
</dbReference>
<evidence type="ECO:0000313" key="10">
    <source>
        <dbReference type="Proteomes" id="UP000546642"/>
    </source>
</evidence>
<dbReference type="GO" id="GO:0005737">
    <property type="term" value="C:cytoplasm"/>
    <property type="evidence" value="ECO:0007669"/>
    <property type="project" value="TreeGrafter"/>
</dbReference>
<keyword evidence="3 9" id="KW-0808">Transferase</keyword>
<dbReference type="PRINTS" id="PR00096">
    <property type="entry name" value="GATASE"/>
</dbReference>
<dbReference type="InterPro" id="IPR019999">
    <property type="entry name" value="Anth_synth_I-like"/>
</dbReference>
<protein>
    <recommendedName>
        <fullName evidence="2">aminodeoxychorismate synthase</fullName>
        <ecNumber evidence="2">2.6.1.85</ecNumber>
    </recommendedName>
</protein>
<feature type="domain" description="Glutamine amidotransferase" evidence="6">
    <location>
        <begin position="5"/>
        <end position="185"/>
    </location>
</feature>
<comment type="similarity">
    <text evidence="1">In the C-terminal section; belongs to the anthranilate synthase component I family.</text>
</comment>
<evidence type="ECO:0000256" key="5">
    <source>
        <dbReference type="SAM" id="MobiDB-lite"/>
    </source>
</evidence>
<comment type="caution">
    <text evidence="9">The sequence shown here is derived from an EMBL/GenBank/DDBJ whole genome shotgun (WGS) entry which is preliminary data.</text>
</comment>
<dbReference type="GO" id="GO:0000162">
    <property type="term" value="P:L-tryptophan biosynthetic process"/>
    <property type="evidence" value="ECO:0007669"/>
    <property type="project" value="TreeGrafter"/>
</dbReference>
<keyword evidence="10" id="KW-1185">Reference proteome</keyword>
<dbReference type="PROSITE" id="PS51273">
    <property type="entry name" value="GATASE_TYPE_1"/>
    <property type="match status" value="1"/>
</dbReference>
<dbReference type="GO" id="GO:0008153">
    <property type="term" value="P:4-aminobenzoate biosynthetic process"/>
    <property type="evidence" value="ECO:0007669"/>
    <property type="project" value="TreeGrafter"/>
</dbReference>
<dbReference type="SUPFAM" id="SSF56322">
    <property type="entry name" value="ADC synthase"/>
    <property type="match status" value="1"/>
</dbReference>
<dbReference type="AlphaFoldDB" id="A0A7X0D4C6"/>
<evidence type="ECO:0000259" key="6">
    <source>
        <dbReference type="Pfam" id="PF00117"/>
    </source>
</evidence>
<dbReference type="PANTHER" id="PTHR11236">
    <property type="entry name" value="AMINOBENZOATE/ANTHRANILATE SYNTHASE"/>
    <property type="match status" value="1"/>
</dbReference>
<dbReference type="PRINTS" id="PR00099">
    <property type="entry name" value="CPSGATASE"/>
</dbReference>
<accession>A0A7X0D4C6</accession>
<dbReference type="Pfam" id="PF04715">
    <property type="entry name" value="Anth_synt_I_N"/>
    <property type="match status" value="1"/>
</dbReference>
<dbReference type="NCBIfam" id="TIGR00553">
    <property type="entry name" value="pabB"/>
    <property type="match status" value="1"/>
</dbReference>
<feature type="region of interest" description="Disordered" evidence="5">
    <location>
        <begin position="395"/>
        <end position="414"/>
    </location>
</feature>
<proteinExistence type="inferred from homology"/>
<dbReference type="CDD" id="cd01743">
    <property type="entry name" value="GATase1_Anthranilate_Synthase"/>
    <property type="match status" value="1"/>
</dbReference>
<dbReference type="GO" id="GO:0009396">
    <property type="term" value="P:folic acid-containing compound biosynthetic process"/>
    <property type="evidence" value="ECO:0007669"/>
    <property type="project" value="InterPro"/>
</dbReference>
<name>A0A7X0D4C6_9ACTN</name>
<evidence type="ECO:0000256" key="4">
    <source>
        <dbReference type="ARBA" id="ARBA00022962"/>
    </source>
</evidence>
<feature type="domain" description="Anthranilate synthase component I N-terminal" evidence="8">
    <location>
        <begin position="223"/>
        <end position="360"/>
    </location>
</feature>
<dbReference type="PRINTS" id="PR00097">
    <property type="entry name" value="ANTSNTHASEII"/>
</dbReference>
<dbReference type="PANTHER" id="PTHR11236:SF18">
    <property type="entry name" value="AMINODEOXYCHORISMATE SYNTHASE"/>
    <property type="match status" value="1"/>
</dbReference>
<dbReference type="InterPro" id="IPR006221">
    <property type="entry name" value="TrpG/PapA_dom"/>
</dbReference>
<dbReference type="EC" id="2.6.1.85" evidence="2"/>
<dbReference type="Pfam" id="PF00117">
    <property type="entry name" value="GATase"/>
    <property type="match status" value="1"/>
</dbReference>
<evidence type="ECO:0000256" key="2">
    <source>
        <dbReference type="ARBA" id="ARBA00013139"/>
    </source>
</evidence>
<evidence type="ECO:0000256" key="1">
    <source>
        <dbReference type="ARBA" id="ARBA00005970"/>
    </source>
</evidence>
<evidence type="ECO:0000259" key="8">
    <source>
        <dbReference type="Pfam" id="PF04715"/>
    </source>
</evidence>
<dbReference type="InterPro" id="IPR015890">
    <property type="entry name" value="Chorismate_C"/>
</dbReference>
<dbReference type="NCBIfam" id="TIGR00566">
    <property type="entry name" value="trpG_papA"/>
    <property type="match status" value="1"/>
</dbReference>
<dbReference type="Gene3D" id="3.40.50.880">
    <property type="match status" value="1"/>
</dbReference>
<dbReference type="Pfam" id="PF00425">
    <property type="entry name" value="Chorismate_bind"/>
    <property type="match status" value="1"/>
</dbReference>
<evidence type="ECO:0000259" key="7">
    <source>
        <dbReference type="Pfam" id="PF00425"/>
    </source>
</evidence>
<evidence type="ECO:0000313" key="9">
    <source>
        <dbReference type="EMBL" id="MBB6170945.1"/>
    </source>
</evidence>
<dbReference type="Proteomes" id="UP000546642">
    <property type="component" value="Unassembled WGS sequence"/>
</dbReference>
<gene>
    <name evidence="9" type="ORF">HNR23_001005</name>
</gene>
<keyword evidence="9" id="KW-0032">Aminotransferase</keyword>
<dbReference type="InterPro" id="IPR006805">
    <property type="entry name" value="Anth_synth_I_N"/>
</dbReference>
<dbReference type="SUPFAM" id="SSF52317">
    <property type="entry name" value="Class I glutamine amidotransferase-like"/>
    <property type="match status" value="1"/>
</dbReference>
<dbReference type="Gene3D" id="3.60.120.10">
    <property type="entry name" value="Anthranilate synthase"/>
    <property type="match status" value="1"/>
</dbReference>
<dbReference type="InterPro" id="IPR029062">
    <property type="entry name" value="Class_I_gatase-like"/>
</dbReference>
<dbReference type="RefSeq" id="WP_221308032.1">
    <property type="nucleotide sequence ID" value="NZ_JACHDS010000001.1"/>
</dbReference>
<dbReference type="GO" id="GO:0046820">
    <property type="term" value="F:4-amino-4-deoxychorismate synthase activity"/>
    <property type="evidence" value="ECO:0007669"/>
    <property type="project" value="UniProtKB-EC"/>
</dbReference>
<organism evidence="9 10">
    <name type="scientific">Nocardiopsis mwathae</name>
    <dbReference type="NCBI Taxonomy" id="1472723"/>
    <lineage>
        <taxon>Bacteria</taxon>
        <taxon>Bacillati</taxon>
        <taxon>Actinomycetota</taxon>
        <taxon>Actinomycetes</taxon>
        <taxon>Streptosporangiales</taxon>
        <taxon>Nocardiopsidaceae</taxon>
        <taxon>Nocardiopsis</taxon>
    </lineage>
</organism>
<dbReference type="InterPro" id="IPR005801">
    <property type="entry name" value="ADC_synthase"/>
</dbReference>
<evidence type="ECO:0000256" key="3">
    <source>
        <dbReference type="ARBA" id="ARBA00022679"/>
    </source>
</evidence>
<reference evidence="9 10" key="1">
    <citation type="submission" date="2020-08" db="EMBL/GenBank/DDBJ databases">
        <title>Sequencing the genomes of 1000 actinobacteria strains.</title>
        <authorList>
            <person name="Klenk H.-P."/>
        </authorList>
    </citation>
    <scope>NUCLEOTIDE SEQUENCE [LARGE SCALE GENOMIC DNA]</scope>
    <source>
        <strain evidence="9 10">DSM 46659</strain>
    </source>
</reference>
<dbReference type="InterPro" id="IPR005802">
    <property type="entry name" value="ADC_synth_comp_1"/>
</dbReference>
<keyword evidence="4" id="KW-0315">Glutamine amidotransferase</keyword>
<sequence>MLRTLLIDNFDSFTYNLSDLIHRVNGRAPHVVTNDTPWSDIDLDAYDCVVVSPGPGRPQRERDLGVSALALKQTAVPVLGICLGHQGIGHMHGGRVGHAPEPMHGRVCDVHHAGRDLFRGLPSPFKTVRYHSLAVTDLPTDLEPLAWTADGVVMAVRSLRAPQWGVQFHPESILTENGTELLDNFRALVEAQGSPRTAAPAPDRARPRYRIDCRRIDAYPDTASLFADLHADAEHAFWLDSSRTDTAFSRFSFMGDDSGPLAESLAYSVTDQAWSITRGERTTRVEAGFFDYLNEQLALRRVQHPPELPFDFNLGYVGALGYELKAETGGRARHVSPLPDGRLLFADRAIAVDHHERCAYLLVLTDTQAPDTVRTGAEWLDRTVRVVQRHAAARESATEAVPAEARGPVSAEPPRFRFDQPRADYLDSIASCLEAITDGESYEICLTNTAEAASLDAPLDAYLRLRSTSPVPFGAYLRAGSTTVLSASPERFLEVRRDGRIQAKPIKGTRPRGDTPEADAALVRELAANPKDRAENLMIVDLLRNDLNRVCAVGTVNVPKLFDVETYSHVHQLVSTIEGRLAPGLTAVDCIRSAFPGGSMTGAPKIRTMEIIDDLERRARGYYSGAIGWLSLSGAADLSIVIRTVVNGERSCTFGVGGAIVALSDPEEEFAETLVKSRAMVSALNASVEED</sequence>